<dbReference type="PROSITE" id="PS51063">
    <property type="entry name" value="HTH_CRP_2"/>
    <property type="match status" value="1"/>
</dbReference>
<evidence type="ECO:0000313" key="7">
    <source>
        <dbReference type="Proteomes" id="UP001375370"/>
    </source>
</evidence>
<evidence type="ECO:0000256" key="1">
    <source>
        <dbReference type="ARBA" id="ARBA00023015"/>
    </source>
</evidence>
<dbReference type="Gene3D" id="2.60.120.10">
    <property type="entry name" value="Jelly Rolls"/>
    <property type="match status" value="1"/>
</dbReference>
<keyword evidence="7" id="KW-1185">Reference proteome</keyword>
<dbReference type="Proteomes" id="UP001375370">
    <property type="component" value="Chromosome"/>
</dbReference>
<dbReference type="PROSITE" id="PS50042">
    <property type="entry name" value="CNMP_BINDING_3"/>
    <property type="match status" value="1"/>
</dbReference>
<evidence type="ECO:0000256" key="2">
    <source>
        <dbReference type="ARBA" id="ARBA00023125"/>
    </source>
</evidence>
<dbReference type="InterPro" id="IPR012318">
    <property type="entry name" value="HTH_CRP"/>
</dbReference>
<keyword evidence="3" id="KW-0804">Transcription</keyword>
<sequence length="232" mass="25594">MSNTTIPKNKIALPVIGRRELLMKSPYFAGLSEENLLRVEEMMREEHFDRDHFIFTEGDDNHYLYLTASGAVKVFGTSADGKEQILSLARPGDSFNDVAAFDGRLSPAGAQALTPVILYRLSGPELLSRSCSYGALAANIIRALGQRIRELGDLVSDLSFRPVAGRLAKLLLEQLPHSGSVKLTQRDMASMAGTAREVVARALKSMEDDGILRIERQHIIILKRDVLEKMAA</sequence>
<name>A0ABZ2J2I5_9CHLR</name>
<protein>
    <submittedName>
        <fullName evidence="6">Crp/Fnr family transcriptional regulator</fullName>
    </submittedName>
</protein>
<dbReference type="SUPFAM" id="SSF51206">
    <property type="entry name" value="cAMP-binding domain-like"/>
    <property type="match status" value="1"/>
</dbReference>
<keyword evidence="1" id="KW-0805">Transcription regulation</keyword>
<dbReference type="InterPro" id="IPR000595">
    <property type="entry name" value="cNMP-bd_dom"/>
</dbReference>
<accession>A0ABZ2J2I5</accession>
<dbReference type="InterPro" id="IPR014710">
    <property type="entry name" value="RmlC-like_jellyroll"/>
</dbReference>
<dbReference type="Pfam" id="PF00027">
    <property type="entry name" value="cNMP_binding"/>
    <property type="match status" value="1"/>
</dbReference>
<dbReference type="SMART" id="SM00100">
    <property type="entry name" value="cNMP"/>
    <property type="match status" value="1"/>
</dbReference>
<dbReference type="Gene3D" id="1.10.10.10">
    <property type="entry name" value="Winged helix-like DNA-binding domain superfamily/Winged helix DNA-binding domain"/>
    <property type="match status" value="1"/>
</dbReference>
<dbReference type="SMART" id="SM00419">
    <property type="entry name" value="HTH_CRP"/>
    <property type="match status" value="1"/>
</dbReference>
<dbReference type="InterPro" id="IPR050397">
    <property type="entry name" value="Env_Response_Regulators"/>
</dbReference>
<dbReference type="PANTHER" id="PTHR24567">
    <property type="entry name" value="CRP FAMILY TRANSCRIPTIONAL REGULATORY PROTEIN"/>
    <property type="match status" value="1"/>
</dbReference>
<evidence type="ECO:0000259" key="4">
    <source>
        <dbReference type="PROSITE" id="PS50042"/>
    </source>
</evidence>
<dbReference type="InterPro" id="IPR036390">
    <property type="entry name" value="WH_DNA-bd_sf"/>
</dbReference>
<dbReference type="CDD" id="cd00038">
    <property type="entry name" value="CAP_ED"/>
    <property type="match status" value="1"/>
</dbReference>
<evidence type="ECO:0000256" key="3">
    <source>
        <dbReference type="ARBA" id="ARBA00023163"/>
    </source>
</evidence>
<evidence type="ECO:0000259" key="5">
    <source>
        <dbReference type="PROSITE" id="PS51063"/>
    </source>
</evidence>
<gene>
    <name evidence="6" type="ORF">V8247_07700</name>
</gene>
<feature type="domain" description="HTH crp-type" evidence="5">
    <location>
        <begin position="161"/>
        <end position="225"/>
    </location>
</feature>
<dbReference type="Pfam" id="PF13545">
    <property type="entry name" value="HTH_Crp_2"/>
    <property type="match status" value="1"/>
</dbReference>
<reference evidence="6 7" key="1">
    <citation type="submission" date="2024-03" db="EMBL/GenBank/DDBJ databases">
        <title>A Dehalogenimonas Isolated from Estuarine Sediments Dihaloeliminates Chlorinated Alkanes.</title>
        <authorList>
            <person name="Yang Y."/>
            <person name="Wang H."/>
        </authorList>
    </citation>
    <scope>NUCLEOTIDE SEQUENCE [LARGE SCALE GENOMIC DNA]</scope>
    <source>
        <strain evidence="6 7">W</strain>
    </source>
</reference>
<proteinExistence type="predicted"/>
<evidence type="ECO:0000313" key="6">
    <source>
        <dbReference type="EMBL" id="WWX25135.1"/>
    </source>
</evidence>
<dbReference type="SUPFAM" id="SSF46785">
    <property type="entry name" value="Winged helix' DNA-binding domain"/>
    <property type="match status" value="1"/>
</dbReference>
<dbReference type="InterPro" id="IPR036388">
    <property type="entry name" value="WH-like_DNA-bd_sf"/>
</dbReference>
<feature type="domain" description="Cyclic nucleotide-binding" evidence="4">
    <location>
        <begin position="27"/>
        <end position="122"/>
    </location>
</feature>
<organism evidence="6 7">
    <name type="scientific">Candidatus Dehalogenimonas loeffleri</name>
    <dbReference type="NCBI Taxonomy" id="3127115"/>
    <lineage>
        <taxon>Bacteria</taxon>
        <taxon>Bacillati</taxon>
        <taxon>Chloroflexota</taxon>
        <taxon>Dehalococcoidia</taxon>
        <taxon>Dehalococcoidales</taxon>
        <taxon>Dehalococcoidaceae</taxon>
        <taxon>Dehalogenimonas</taxon>
    </lineage>
</organism>
<dbReference type="InterPro" id="IPR018490">
    <property type="entry name" value="cNMP-bd_dom_sf"/>
</dbReference>
<dbReference type="PANTHER" id="PTHR24567:SF74">
    <property type="entry name" value="HTH-TYPE TRANSCRIPTIONAL REGULATOR ARCR"/>
    <property type="match status" value="1"/>
</dbReference>
<dbReference type="RefSeq" id="WP_338737275.1">
    <property type="nucleotide sequence ID" value="NZ_CP146612.1"/>
</dbReference>
<dbReference type="EMBL" id="CP146612">
    <property type="protein sequence ID" value="WWX25135.1"/>
    <property type="molecule type" value="Genomic_DNA"/>
</dbReference>
<keyword evidence="2" id="KW-0238">DNA-binding</keyword>